<organism evidence="7 8">
    <name type="scientific">Compostimonas suwonensis</name>
    <dbReference type="NCBI Taxonomy" id="1048394"/>
    <lineage>
        <taxon>Bacteria</taxon>
        <taxon>Bacillati</taxon>
        <taxon>Actinomycetota</taxon>
        <taxon>Actinomycetes</taxon>
        <taxon>Micrococcales</taxon>
        <taxon>Microbacteriaceae</taxon>
        <taxon>Compostimonas</taxon>
    </lineage>
</organism>
<dbReference type="Pfam" id="PF01451">
    <property type="entry name" value="LMWPc"/>
    <property type="match status" value="1"/>
</dbReference>
<comment type="similarity">
    <text evidence="1">Belongs to the low molecular weight phosphotyrosine protein phosphatase family.</text>
</comment>
<dbReference type="InterPro" id="IPR050438">
    <property type="entry name" value="LMW_PTPase"/>
</dbReference>
<feature type="active site" description="Proton donor" evidence="5">
    <location>
        <position position="139"/>
    </location>
</feature>
<dbReference type="PANTHER" id="PTHR11717:SF7">
    <property type="entry name" value="LOW MOLECULAR WEIGHT PHOSPHOTYROSINE PROTEIN PHOSPHATASE"/>
    <property type="match status" value="1"/>
</dbReference>
<feature type="active site" description="Nucleophile" evidence="5">
    <location>
        <position position="20"/>
    </location>
</feature>
<dbReference type="RefSeq" id="WP_100343229.1">
    <property type="nucleotide sequence ID" value="NZ_PGFB01000001.1"/>
</dbReference>
<feature type="active site" evidence="5">
    <location>
        <position position="26"/>
    </location>
</feature>
<keyword evidence="4" id="KW-0904">Protein phosphatase</keyword>
<reference evidence="7 8" key="1">
    <citation type="submission" date="2017-11" db="EMBL/GenBank/DDBJ databases">
        <title>Genomic Encyclopedia of Archaeal and Bacterial Type Strains, Phase II (KMG-II): From Individual Species to Whole Genera.</title>
        <authorList>
            <person name="Goeker M."/>
        </authorList>
    </citation>
    <scope>NUCLEOTIDE SEQUENCE [LARGE SCALE GENOMIC DNA]</scope>
    <source>
        <strain evidence="7 8">DSM 25625</strain>
    </source>
</reference>
<dbReference type="CDD" id="cd16343">
    <property type="entry name" value="LMWPTP"/>
    <property type="match status" value="1"/>
</dbReference>
<feature type="domain" description="Phosphotyrosine protein phosphatase I" evidence="6">
    <location>
        <begin position="14"/>
        <end position="165"/>
    </location>
</feature>
<dbReference type="SMART" id="SM00226">
    <property type="entry name" value="LMWPc"/>
    <property type="match status" value="1"/>
</dbReference>
<evidence type="ECO:0000259" key="6">
    <source>
        <dbReference type="SMART" id="SM00226"/>
    </source>
</evidence>
<name>A0A2M9C485_9MICO</name>
<dbReference type="Gene3D" id="3.40.50.2300">
    <property type="match status" value="1"/>
</dbReference>
<keyword evidence="3" id="KW-0378">Hydrolase</keyword>
<evidence type="ECO:0000256" key="4">
    <source>
        <dbReference type="ARBA" id="ARBA00022912"/>
    </source>
</evidence>
<keyword evidence="8" id="KW-1185">Reference proteome</keyword>
<evidence type="ECO:0000313" key="7">
    <source>
        <dbReference type="EMBL" id="PJJ65322.1"/>
    </source>
</evidence>
<gene>
    <name evidence="7" type="ORF">CLV54_0354</name>
</gene>
<dbReference type="AlphaFoldDB" id="A0A2M9C485"/>
<evidence type="ECO:0000313" key="8">
    <source>
        <dbReference type="Proteomes" id="UP000230161"/>
    </source>
</evidence>
<dbReference type="GO" id="GO:0004725">
    <property type="term" value="F:protein tyrosine phosphatase activity"/>
    <property type="evidence" value="ECO:0007669"/>
    <property type="project" value="UniProtKB-EC"/>
</dbReference>
<evidence type="ECO:0000256" key="3">
    <source>
        <dbReference type="ARBA" id="ARBA00022801"/>
    </source>
</evidence>
<evidence type="ECO:0000256" key="1">
    <source>
        <dbReference type="ARBA" id="ARBA00011063"/>
    </source>
</evidence>
<dbReference type="SUPFAM" id="SSF52788">
    <property type="entry name" value="Phosphotyrosine protein phosphatases I"/>
    <property type="match status" value="1"/>
</dbReference>
<dbReference type="PANTHER" id="PTHR11717">
    <property type="entry name" value="LOW MOLECULAR WEIGHT PROTEIN TYROSINE PHOSPHATASE"/>
    <property type="match status" value="1"/>
</dbReference>
<evidence type="ECO:0000256" key="5">
    <source>
        <dbReference type="PIRSR" id="PIRSR617867-1"/>
    </source>
</evidence>
<dbReference type="OrthoDB" id="9784339at2"/>
<comment type="caution">
    <text evidence="7">The sequence shown here is derived from an EMBL/GenBank/DDBJ whole genome shotgun (WGS) entry which is preliminary data.</text>
</comment>
<accession>A0A2M9C485</accession>
<dbReference type="PRINTS" id="PR00719">
    <property type="entry name" value="LMWPTPASE"/>
</dbReference>
<dbReference type="InterPro" id="IPR017867">
    <property type="entry name" value="Tyr_phospatase_low_mol_wt"/>
</dbReference>
<dbReference type="EC" id="3.1.3.48" evidence="2"/>
<dbReference type="Proteomes" id="UP000230161">
    <property type="component" value="Unassembled WGS sequence"/>
</dbReference>
<dbReference type="InterPro" id="IPR023485">
    <property type="entry name" value="Ptyr_pPase"/>
</dbReference>
<dbReference type="EMBL" id="PGFB01000001">
    <property type="protein sequence ID" value="PJJ65322.1"/>
    <property type="molecule type" value="Genomic_DNA"/>
</dbReference>
<evidence type="ECO:0000256" key="2">
    <source>
        <dbReference type="ARBA" id="ARBA00013064"/>
    </source>
</evidence>
<protein>
    <recommendedName>
        <fullName evidence="2">protein-tyrosine-phosphatase</fullName>
        <ecNumber evidence="2">3.1.3.48</ecNumber>
    </recommendedName>
</protein>
<sequence>MSFASGSDEAEIPFRICFVCAGNICRSPMAEVVMRQLVERAGLTGKVVSTSAGTGDWHVGEQADERTIAALAKRGYDGSHHRARQFESAWYGQLDIVVALDRSQDRILRSWANDARDHGKIHLLRSFDPESGGNVDVPDPYYSDDAMFDAVLGMIERSSTALFRQIEPAIRSSTR</sequence>
<dbReference type="InterPro" id="IPR036196">
    <property type="entry name" value="Ptyr_pPase_sf"/>
</dbReference>
<proteinExistence type="inferred from homology"/>